<feature type="binding site" description="in other chain" evidence="8">
    <location>
        <begin position="141"/>
        <end position="143"/>
    </location>
    <ligand>
        <name>FMN</name>
        <dbReference type="ChEBI" id="CHEBI:58210"/>
        <note>ligand shared between dimeric partners</note>
    </ligand>
</feature>
<comment type="caution">
    <text evidence="10">The sequence shown here is derived from an EMBL/GenBank/DDBJ whole genome shotgun (WGS) entry which is preliminary data.</text>
</comment>
<dbReference type="EC" id="1.-.-.-" evidence="7"/>
<dbReference type="GO" id="GO:0016491">
    <property type="term" value="F:oxidoreductase activity"/>
    <property type="evidence" value="ECO:0007669"/>
    <property type="project" value="UniProtKB-UniRule"/>
</dbReference>
<evidence type="ECO:0000256" key="1">
    <source>
        <dbReference type="ARBA" id="ARBA00007118"/>
    </source>
</evidence>
<dbReference type="InterPro" id="IPR000415">
    <property type="entry name" value="Nitroreductase-like"/>
</dbReference>
<dbReference type="AlphaFoldDB" id="A0A927CH59"/>
<sequence>MTLETTGTELARIVKERRTVHQFESKEVELSLIQELLDTSVWAPNHRLTQPWRFVSVKGEGRSRIAEIARKNVEKRESDPAKREEIGQKFYKRFMNVPVILVVVQKENPNLAVREDDFAAICCLIQNFSLLAWEQGLGLVWESYPLLTQAEFRETLGIGPGERAVASLHIGYPAKVPPAQPRTPASELLTVIDTPSS</sequence>
<evidence type="ECO:0000313" key="11">
    <source>
        <dbReference type="Proteomes" id="UP000639396"/>
    </source>
</evidence>
<reference evidence="10" key="1">
    <citation type="submission" date="2020-09" db="EMBL/GenBank/DDBJ databases">
        <title>A novel bacterium of genus Paenibacillus, isolated from South China Sea.</title>
        <authorList>
            <person name="Huang H."/>
            <person name="Mo K."/>
            <person name="Hu Y."/>
        </authorList>
    </citation>
    <scope>NUCLEOTIDE SEQUENCE</scope>
    <source>
        <strain evidence="10">IB182363</strain>
    </source>
</reference>
<evidence type="ECO:0000256" key="2">
    <source>
        <dbReference type="ARBA" id="ARBA00022630"/>
    </source>
</evidence>
<dbReference type="PIRSF" id="PIRSF000232">
    <property type="entry name" value="YdjA"/>
    <property type="match status" value="1"/>
</dbReference>
<keyword evidence="4 7" id="KW-0521">NADP</keyword>
<gene>
    <name evidence="10" type="ORF">IDH45_28125</name>
</gene>
<proteinExistence type="inferred from homology"/>
<keyword evidence="5 7" id="KW-0560">Oxidoreductase</keyword>
<keyword evidence="3 7" id="KW-0288">FMN</keyword>
<dbReference type="PANTHER" id="PTHR43821:SF1">
    <property type="entry name" value="NAD(P)H NITROREDUCTASE YDJA-RELATED"/>
    <property type="match status" value="1"/>
</dbReference>
<dbReference type="InterPro" id="IPR026021">
    <property type="entry name" value="YdjA-like"/>
</dbReference>
<dbReference type="RefSeq" id="WP_190931476.1">
    <property type="nucleotide sequence ID" value="NZ_JACXJA010000048.1"/>
</dbReference>
<dbReference type="SUPFAM" id="SSF55469">
    <property type="entry name" value="FMN-dependent nitroreductase-like"/>
    <property type="match status" value="1"/>
</dbReference>
<evidence type="ECO:0000256" key="5">
    <source>
        <dbReference type="ARBA" id="ARBA00023002"/>
    </source>
</evidence>
<dbReference type="EMBL" id="JACXJA010000048">
    <property type="protein sequence ID" value="MBD2865856.1"/>
    <property type="molecule type" value="Genomic_DNA"/>
</dbReference>
<feature type="binding site" evidence="8">
    <location>
        <position position="46"/>
    </location>
    <ligand>
        <name>FMN</name>
        <dbReference type="ChEBI" id="CHEBI:58210"/>
        <note>ligand shared between dimeric partners</note>
    </ligand>
</feature>
<feature type="binding site" description="in other chain" evidence="8">
    <location>
        <begin position="17"/>
        <end position="19"/>
    </location>
    <ligand>
        <name>FMN</name>
        <dbReference type="ChEBI" id="CHEBI:58210"/>
        <note>ligand shared between dimeric partners</note>
    </ligand>
</feature>
<dbReference type="InterPro" id="IPR029479">
    <property type="entry name" value="Nitroreductase"/>
</dbReference>
<keyword evidence="6 7" id="KW-0520">NAD</keyword>
<evidence type="ECO:0000256" key="7">
    <source>
        <dbReference type="PIRNR" id="PIRNR000232"/>
    </source>
</evidence>
<feature type="domain" description="Nitroreductase" evidence="9">
    <location>
        <begin position="14"/>
        <end position="172"/>
    </location>
</feature>
<dbReference type="PANTHER" id="PTHR43821">
    <property type="entry name" value="NAD(P)H NITROREDUCTASE YDJA-RELATED"/>
    <property type="match status" value="1"/>
</dbReference>
<keyword evidence="11" id="KW-1185">Reference proteome</keyword>
<organism evidence="10 11">
    <name type="scientific">Paenibacillus oceani</name>
    <dbReference type="NCBI Taxonomy" id="2772510"/>
    <lineage>
        <taxon>Bacteria</taxon>
        <taxon>Bacillati</taxon>
        <taxon>Bacillota</taxon>
        <taxon>Bacilli</taxon>
        <taxon>Bacillales</taxon>
        <taxon>Paenibacillaceae</taxon>
        <taxon>Paenibacillus</taxon>
    </lineage>
</organism>
<name>A0A927CH59_9BACL</name>
<evidence type="ECO:0000256" key="3">
    <source>
        <dbReference type="ARBA" id="ARBA00022643"/>
    </source>
</evidence>
<dbReference type="Proteomes" id="UP000639396">
    <property type="component" value="Unassembled WGS sequence"/>
</dbReference>
<keyword evidence="2 7" id="KW-0285">Flavoprotein</keyword>
<evidence type="ECO:0000259" key="9">
    <source>
        <dbReference type="Pfam" id="PF00881"/>
    </source>
</evidence>
<dbReference type="Pfam" id="PF00881">
    <property type="entry name" value="Nitroreductase"/>
    <property type="match status" value="1"/>
</dbReference>
<evidence type="ECO:0000313" key="10">
    <source>
        <dbReference type="EMBL" id="MBD2865856.1"/>
    </source>
</evidence>
<evidence type="ECO:0000256" key="4">
    <source>
        <dbReference type="ARBA" id="ARBA00022857"/>
    </source>
</evidence>
<comment type="similarity">
    <text evidence="1 7">Belongs to the nitroreductase family.</text>
</comment>
<evidence type="ECO:0000256" key="8">
    <source>
        <dbReference type="PIRSR" id="PIRSR000232-1"/>
    </source>
</evidence>
<evidence type="ECO:0000256" key="6">
    <source>
        <dbReference type="ARBA" id="ARBA00023027"/>
    </source>
</evidence>
<comment type="cofactor">
    <cofactor evidence="8">
        <name>FMN</name>
        <dbReference type="ChEBI" id="CHEBI:58210"/>
    </cofactor>
    <text evidence="8">Binds 1 FMN per subunit.</text>
</comment>
<accession>A0A927CH59</accession>
<dbReference type="InterPro" id="IPR052530">
    <property type="entry name" value="NAD(P)H_nitroreductase"/>
</dbReference>
<dbReference type="Gene3D" id="3.40.109.10">
    <property type="entry name" value="NADH Oxidase"/>
    <property type="match status" value="1"/>
</dbReference>
<protein>
    <recommendedName>
        <fullName evidence="7">Putative NAD(P)H nitroreductase</fullName>
        <ecNumber evidence="7">1.-.-.-</ecNumber>
    </recommendedName>
</protein>
<dbReference type="CDD" id="cd02135">
    <property type="entry name" value="YdjA-like"/>
    <property type="match status" value="1"/>
</dbReference>